<dbReference type="RefSeq" id="WP_158672748.1">
    <property type="nucleotide sequence ID" value="NZ_CP019655.1"/>
</dbReference>
<feature type="domain" description="Pre-toxin TG" evidence="3">
    <location>
        <begin position="133"/>
        <end position="197"/>
    </location>
</feature>
<evidence type="ECO:0000313" key="5">
    <source>
        <dbReference type="Proteomes" id="UP000239833"/>
    </source>
</evidence>
<dbReference type="GeneID" id="64218478"/>
<keyword evidence="2" id="KW-0964">Secreted</keyword>
<dbReference type="InterPro" id="IPR027797">
    <property type="entry name" value="PT-TG_dom"/>
</dbReference>
<name>A0A2L1UCL3_9BACL</name>
<dbReference type="GO" id="GO:0003677">
    <property type="term" value="F:DNA binding"/>
    <property type="evidence" value="ECO:0007669"/>
    <property type="project" value="UniProtKB-KW"/>
</dbReference>
<dbReference type="EMBL" id="CP019655">
    <property type="protein sequence ID" value="AVF25889.1"/>
    <property type="molecule type" value="Genomic_DNA"/>
</dbReference>
<dbReference type="InterPro" id="IPR022385">
    <property type="entry name" value="Rhs_assc_core"/>
</dbReference>
<evidence type="ECO:0000313" key="4">
    <source>
        <dbReference type="EMBL" id="AVF25889.1"/>
    </source>
</evidence>
<dbReference type="Pfam" id="PF14449">
    <property type="entry name" value="PT-TG"/>
    <property type="match status" value="1"/>
</dbReference>
<dbReference type="Gene3D" id="2.180.10.10">
    <property type="entry name" value="RHS repeat-associated core"/>
    <property type="match status" value="1"/>
</dbReference>
<reference evidence="5" key="1">
    <citation type="submission" date="2017-02" db="EMBL/GenBank/DDBJ databases">
        <title>Delineation of Paenibacillus larvae strains originating from foulbrood outbreaks.</title>
        <authorList>
            <person name="Beims H."/>
            <person name="Bunk B."/>
            <person name="Sproeer C."/>
            <person name="Mohr K.I."/>
            <person name="Pradella S."/>
            <person name="Guenther G."/>
            <person name="Rohde M."/>
            <person name="von der Ohe W."/>
            <person name="Steinert M."/>
        </authorList>
    </citation>
    <scope>NUCLEOTIDE SEQUENCE [LARGE SCALE GENOMIC DNA]</scope>
    <source>
        <strain evidence="5">Eric_III</strain>
    </source>
</reference>
<dbReference type="PANTHER" id="PTHR32305">
    <property type="match status" value="1"/>
</dbReference>
<evidence type="ECO:0000256" key="1">
    <source>
        <dbReference type="ARBA" id="ARBA00004613"/>
    </source>
</evidence>
<dbReference type="InterPro" id="IPR050708">
    <property type="entry name" value="T6SS_VgrG/RHS"/>
</dbReference>
<comment type="subcellular location">
    <subcellularLocation>
        <location evidence="1">Secreted</location>
    </subcellularLocation>
</comment>
<dbReference type="NCBIfam" id="TIGR03696">
    <property type="entry name" value="Rhs_assc_core"/>
    <property type="match status" value="1"/>
</dbReference>
<proteinExistence type="predicted"/>
<dbReference type="AlphaFoldDB" id="A0A2L1UCL3"/>
<evidence type="ECO:0000256" key="2">
    <source>
        <dbReference type="ARBA" id="ARBA00022525"/>
    </source>
</evidence>
<sequence length="321" mass="35767">MAPFIFWNLAFYTIIRTQLRGSTVALTALSGEVTDRYVYGPYGELLRKTGDTKQPFLYNGRDGVVTDDNGLYYMRARYYNPDIKRFIKRDVLTGSISVGQTLNRYAYVNGNPVSYVDPFGLSRDSDTSPYAHAANFVLDFIPFVGSIKGAFEAFTGVDVITGETLSASDRWAAGIGSVLGALPIPGAKQGGKYLTKGTIELEEQLEKSLVSARTSKYRLPMDLQLFAGKGKGKNTTTLWDVKTNAKAKISYNFHGQKVTAYQDNTKKGYWWAKDTTRHGGSAYKVYEKRGNELHWISDADEYGNFIANKHKSITGTIIKLR</sequence>
<protein>
    <submittedName>
        <fullName evidence="4">Putative phage DNA-binding protein</fullName>
    </submittedName>
</protein>
<evidence type="ECO:0000259" key="3">
    <source>
        <dbReference type="Pfam" id="PF14449"/>
    </source>
</evidence>
<dbReference type="PANTHER" id="PTHR32305:SF15">
    <property type="entry name" value="PROTEIN RHSA-RELATED"/>
    <property type="match status" value="1"/>
</dbReference>
<dbReference type="Proteomes" id="UP000239833">
    <property type="component" value="Chromosome"/>
</dbReference>
<gene>
    <name evidence="4" type="ORF">ERICIII_01711</name>
</gene>
<organism evidence="4 5">
    <name type="scientific">Paenibacillus larvae subsp. larvae</name>
    <dbReference type="NCBI Taxonomy" id="147375"/>
    <lineage>
        <taxon>Bacteria</taxon>
        <taxon>Bacillati</taxon>
        <taxon>Bacillota</taxon>
        <taxon>Bacilli</taxon>
        <taxon>Bacillales</taxon>
        <taxon>Paenibacillaceae</taxon>
        <taxon>Paenibacillus</taxon>
    </lineage>
</organism>
<dbReference type="GO" id="GO:0005576">
    <property type="term" value="C:extracellular region"/>
    <property type="evidence" value="ECO:0007669"/>
    <property type="project" value="UniProtKB-SubCell"/>
</dbReference>
<keyword evidence="4" id="KW-0238">DNA-binding</keyword>
<accession>A0A2L1UCL3</accession>